<dbReference type="RefSeq" id="WP_274923883.1">
    <property type="nucleotide sequence ID" value="NZ_JAKELO010000002.1"/>
</dbReference>
<organism evidence="1 2">
    <name type="scientific">Methanogenium marinum</name>
    <dbReference type="NCBI Taxonomy" id="348610"/>
    <lineage>
        <taxon>Archaea</taxon>
        <taxon>Methanobacteriati</taxon>
        <taxon>Methanobacteriota</taxon>
        <taxon>Stenosarchaea group</taxon>
        <taxon>Methanomicrobia</taxon>
        <taxon>Methanomicrobiales</taxon>
        <taxon>Methanomicrobiaceae</taxon>
        <taxon>Methanogenium</taxon>
    </lineage>
</organism>
<comment type="caution">
    <text evidence="1">The sequence shown here is derived from an EMBL/GenBank/DDBJ whole genome shotgun (WGS) entry which is preliminary data.</text>
</comment>
<proteinExistence type="predicted"/>
<dbReference type="Proteomes" id="UP001143747">
    <property type="component" value="Unassembled WGS sequence"/>
</dbReference>
<dbReference type="EMBL" id="JAKELO010000002">
    <property type="protein sequence ID" value="MDE4907218.1"/>
    <property type="molecule type" value="Genomic_DNA"/>
</dbReference>
<dbReference type="AlphaFoldDB" id="A0A9Q4KMK4"/>
<evidence type="ECO:0000313" key="1">
    <source>
        <dbReference type="EMBL" id="MDE4907218.1"/>
    </source>
</evidence>
<gene>
    <name evidence="1" type="ORF">L0665_01070</name>
</gene>
<name>A0A9Q4KMK4_9EURY</name>
<sequence>MAPTIVVSSDTKENLRKFGEKGETFDQIIRRLMEDACWRKADARWNIILEDEEFTPLADL</sequence>
<keyword evidence="2" id="KW-1185">Reference proteome</keyword>
<protein>
    <submittedName>
        <fullName evidence="1">Uncharacterized protein</fullName>
    </submittedName>
</protein>
<reference evidence="1" key="1">
    <citation type="submission" date="2022-01" db="EMBL/GenBank/DDBJ databases">
        <title>Draft genome of Methanogenium marinum DSM 15558.</title>
        <authorList>
            <person name="Chen S.-C."/>
            <person name="You Y.-T."/>
        </authorList>
    </citation>
    <scope>NUCLEOTIDE SEQUENCE</scope>
    <source>
        <strain evidence="1">DSM 15558</strain>
    </source>
</reference>
<evidence type="ECO:0000313" key="2">
    <source>
        <dbReference type="Proteomes" id="UP001143747"/>
    </source>
</evidence>
<accession>A0A9Q4KMK4</accession>